<accession>A0AA41VFM8</accession>
<comment type="caution">
    <text evidence="4">The sequence shown here is derived from an EMBL/GenBank/DDBJ whole genome shotgun (WGS) entry which is preliminary data.</text>
</comment>
<dbReference type="PANTHER" id="PTHR33091">
    <property type="entry name" value="PROTEIN, PUTATIVE, EXPRESSED-RELATED"/>
    <property type="match status" value="1"/>
</dbReference>
<evidence type="ECO:0000313" key="5">
    <source>
        <dbReference type="Proteomes" id="UP001177140"/>
    </source>
</evidence>
<dbReference type="PANTHER" id="PTHR33091:SF29">
    <property type="entry name" value="SUBTILISIN INHIBITOR 1"/>
    <property type="match status" value="1"/>
</dbReference>
<dbReference type="SUPFAM" id="SSF54654">
    <property type="entry name" value="CI-2 family of serine protease inhibitors"/>
    <property type="match status" value="1"/>
</dbReference>
<dbReference type="Proteomes" id="UP001177140">
    <property type="component" value="Unassembled WGS sequence"/>
</dbReference>
<sequence length="78" mass="8727">MRFTCYSSPPCDGKIRWPELLGKTVAQAKAKILKDHPDPSLKFFVLTPDMVPRGDLCCNRVNLFVNYSGIVTEVPMIG</sequence>
<reference evidence="4" key="1">
    <citation type="submission" date="2022-03" db="EMBL/GenBank/DDBJ databases">
        <title>A functionally conserved STORR gene fusion in Papaver species that diverged 16.8 million years ago.</title>
        <authorList>
            <person name="Catania T."/>
        </authorList>
    </citation>
    <scope>NUCLEOTIDE SEQUENCE</scope>
    <source>
        <strain evidence="4">S-191538</strain>
    </source>
</reference>
<dbReference type="PROSITE" id="PS00285">
    <property type="entry name" value="POTATO_INHIBITOR"/>
    <property type="match status" value="1"/>
</dbReference>
<keyword evidence="5" id="KW-1185">Reference proteome</keyword>
<comment type="similarity">
    <text evidence="1">Belongs to the protease inhibitor I13 (potato type I serine protease inhibitor) family.</text>
</comment>
<dbReference type="EMBL" id="JAJJMA010211117">
    <property type="protein sequence ID" value="MCL7040338.1"/>
    <property type="molecule type" value="Genomic_DNA"/>
</dbReference>
<dbReference type="InterPro" id="IPR000864">
    <property type="entry name" value="Prot_inh_pot1"/>
</dbReference>
<evidence type="ECO:0000256" key="3">
    <source>
        <dbReference type="ARBA" id="ARBA00022900"/>
    </source>
</evidence>
<dbReference type="Gene3D" id="3.30.10.10">
    <property type="entry name" value="Trypsin Inhibitor V, subunit A"/>
    <property type="match status" value="1"/>
</dbReference>
<dbReference type="GO" id="GO:0004867">
    <property type="term" value="F:serine-type endopeptidase inhibitor activity"/>
    <property type="evidence" value="ECO:0007669"/>
    <property type="project" value="UniProtKB-KW"/>
</dbReference>
<organism evidence="4 5">
    <name type="scientific">Papaver nudicaule</name>
    <name type="common">Iceland poppy</name>
    <dbReference type="NCBI Taxonomy" id="74823"/>
    <lineage>
        <taxon>Eukaryota</taxon>
        <taxon>Viridiplantae</taxon>
        <taxon>Streptophyta</taxon>
        <taxon>Embryophyta</taxon>
        <taxon>Tracheophyta</taxon>
        <taxon>Spermatophyta</taxon>
        <taxon>Magnoliopsida</taxon>
        <taxon>Ranunculales</taxon>
        <taxon>Papaveraceae</taxon>
        <taxon>Papaveroideae</taxon>
        <taxon>Papaver</taxon>
    </lineage>
</organism>
<evidence type="ECO:0000256" key="2">
    <source>
        <dbReference type="ARBA" id="ARBA00022690"/>
    </source>
</evidence>
<dbReference type="InterPro" id="IPR036354">
    <property type="entry name" value="Prot_inh_pot1_sf"/>
</dbReference>
<dbReference type="AlphaFoldDB" id="A0AA41VFM8"/>
<keyword evidence="2" id="KW-0646">Protease inhibitor</keyword>
<evidence type="ECO:0000313" key="4">
    <source>
        <dbReference type="EMBL" id="MCL7040338.1"/>
    </source>
</evidence>
<protein>
    <submittedName>
        <fullName evidence="4">Uncharacterized protein</fullName>
    </submittedName>
</protein>
<dbReference type="GO" id="GO:0009611">
    <property type="term" value="P:response to wounding"/>
    <property type="evidence" value="ECO:0007669"/>
    <property type="project" value="InterPro"/>
</dbReference>
<name>A0AA41VFM8_PAPNU</name>
<gene>
    <name evidence="4" type="ORF">MKW94_027962</name>
</gene>
<proteinExistence type="inferred from homology"/>
<evidence type="ECO:0000256" key="1">
    <source>
        <dbReference type="ARBA" id="ARBA00008210"/>
    </source>
</evidence>
<dbReference type="Pfam" id="PF00280">
    <property type="entry name" value="potato_inhibit"/>
    <property type="match status" value="1"/>
</dbReference>
<keyword evidence="3" id="KW-0722">Serine protease inhibitor</keyword>